<accession>A0ACB7EN79</accession>
<dbReference type="Proteomes" id="UP000805704">
    <property type="component" value="Chromosome 4"/>
</dbReference>
<sequence length="49" mass="5372">QHLELNHKWGKSQEGLDAVHVCPLQNNKGHVCGGFLISEDFVLTAALCN</sequence>
<protein>
    <submittedName>
        <fullName evidence="1">Uncharacterized protein</fullName>
    </submittedName>
</protein>
<organism evidence="1 2">
    <name type="scientific">Nibea albiflora</name>
    <name type="common">Yellow drum</name>
    <name type="synonym">Corvina albiflora</name>
    <dbReference type="NCBI Taxonomy" id="240163"/>
    <lineage>
        <taxon>Eukaryota</taxon>
        <taxon>Metazoa</taxon>
        <taxon>Chordata</taxon>
        <taxon>Craniata</taxon>
        <taxon>Vertebrata</taxon>
        <taxon>Euteleostomi</taxon>
        <taxon>Actinopterygii</taxon>
        <taxon>Neopterygii</taxon>
        <taxon>Teleostei</taxon>
        <taxon>Neoteleostei</taxon>
        <taxon>Acanthomorphata</taxon>
        <taxon>Eupercaria</taxon>
        <taxon>Sciaenidae</taxon>
        <taxon>Nibea</taxon>
    </lineage>
</organism>
<feature type="non-terminal residue" evidence="1">
    <location>
        <position position="49"/>
    </location>
</feature>
<proteinExistence type="predicted"/>
<keyword evidence="2" id="KW-1185">Reference proteome</keyword>
<evidence type="ECO:0000313" key="2">
    <source>
        <dbReference type="Proteomes" id="UP000805704"/>
    </source>
</evidence>
<comment type="caution">
    <text evidence="1">The sequence shown here is derived from an EMBL/GenBank/DDBJ whole genome shotgun (WGS) entry which is preliminary data.</text>
</comment>
<dbReference type="EMBL" id="CM024792">
    <property type="protein sequence ID" value="KAG8003587.1"/>
    <property type="molecule type" value="Genomic_DNA"/>
</dbReference>
<feature type="non-terminal residue" evidence="1">
    <location>
        <position position="1"/>
    </location>
</feature>
<gene>
    <name evidence="1" type="ORF">GBF38_018774</name>
</gene>
<reference evidence="1" key="1">
    <citation type="submission" date="2020-04" db="EMBL/GenBank/DDBJ databases">
        <title>A chromosome-scale assembly and high-density genetic map of the yellow drum (Nibea albiflora) genome.</title>
        <authorList>
            <person name="Xu D."/>
            <person name="Zhang W."/>
            <person name="Chen R."/>
            <person name="Tan P."/>
            <person name="Wang L."/>
            <person name="Song H."/>
            <person name="Tian L."/>
            <person name="Zhu Q."/>
            <person name="Wang B."/>
        </authorList>
    </citation>
    <scope>NUCLEOTIDE SEQUENCE</scope>
    <source>
        <strain evidence="1">ZJHYS-2018</strain>
    </source>
</reference>
<evidence type="ECO:0000313" key="1">
    <source>
        <dbReference type="EMBL" id="KAG8003587.1"/>
    </source>
</evidence>
<name>A0ACB7EN79_NIBAL</name>